<accession>A0A1Q5SRH3</accession>
<sequence length="524" mass="58299">MFLPCGSNAFAWVVIGLLLLFRTAATSEINSSAGFCDYSNINEPIGIDLGYQLIGASYANSTNTFTPLALVRDDEYVSVIVQLASEHFDRANLKKLYGDRDGSLYGQLKVIIAEFAVKLTARIPYIDHPYVDLVTSTARQIYSSVSRQIGQLVNTVLRWRLQEDSAPLTLAEVEETFTRVFDDLIASTLTDTGTKLTFAVIAIPDFFNETLATTVLEASRKAGIETVARAIPRTLLAHFENPTIPEGDSVLVLDQGIHHCVVRAFSEGGGRAGSGSGRRKRSWAQIAKQKKRKNAAQKRATLRDGGLPLDPWRSQVLHQRLLAAVKRVNPKLETQLEIGADENILMAMVVRARMLLKKQDLRVVSMGTESRSADFYTTIEHDDDYPEQDGYLDEVPLHLDDWWVDGKDPGVKLTREMVLRTDEDYVKSLGNTIAMFVRAMQDDSDDPATEQPTFDQVVILTEWIDGDLIRRAVRKAMGNDVPIIGGSLRDITMVADGAARMALIRRQNLLRLRGEESGFAHDEL</sequence>
<dbReference type="EMBL" id="MNBE01000757">
    <property type="protein sequence ID" value="OKO90597.1"/>
    <property type="molecule type" value="Genomic_DNA"/>
</dbReference>
<evidence type="ECO:0000313" key="3">
    <source>
        <dbReference type="Proteomes" id="UP000186955"/>
    </source>
</evidence>
<name>A0A1Q5SRH3_9EURO</name>
<proteinExistence type="predicted"/>
<protein>
    <submittedName>
        <fullName evidence="2">Uncharacterized protein</fullName>
    </submittedName>
</protein>
<dbReference type="OrthoDB" id="4243133at2759"/>
<keyword evidence="1" id="KW-0732">Signal</keyword>
<gene>
    <name evidence="2" type="ORF">PENSUB_13314</name>
</gene>
<evidence type="ECO:0000313" key="2">
    <source>
        <dbReference type="EMBL" id="OKO90597.1"/>
    </source>
</evidence>
<reference evidence="2 3" key="1">
    <citation type="submission" date="2016-10" db="EMBL/GenBank/DDBJ databases">
        <title>Genome sequence of the ascomycete fungus Penicillium subrubescens.</title>
        <authorList>
            <person name="De Vries R.P."/>
            <person name="Peng M."/>
            <person name="Dilokpimol A."/>
            <person name="Hilden K."/>
            <person name="Makela M.R."/>
            <person name="Grigoriev I."/>
            <person name="Riley R."/>
            <person name="Granchi Z."/>
        </authorList>
    </citation>
    <scope>NUCLEOTIDE SEQUENCE [LARGE SCALE GENOMIC DNA]</scope>
    <source>
        <strain evidence="2 3">CBS 132785</strain>
    </source>
</reference>
<dbReference type="Proteomes" id="UP000186955">
    <property type="component" value="Unassembled WGS sequence"/>
</dbReference>
<comment type="caution">
    <text evidence="2">The sequence shown here is derived from an EMBL/GenBank/DDBJ whole genome shotgun (WGS) entry which is preliminary data.</text>
</comment>
<keyword evidence="3" id="KW-1185">Reference proteome</keyword>
<feature type="signal peptide" evidence="1">
    <location>
        <begin position="1"/>
        <end position="26"/>
    </location>
</feature>
<dbReference type="AlphaFoldDB" id="A0A1Q5SRH3"/>
<feature type="chain" id="PRO_5012231440" evidence="1">
    <location>
        <begin position="27"/>
        <end position="524"/>
    </location>
</feature>
<organism evidence="2 3">
    <name type="scientific">Penicillium subrubescens</name>
    <dbReference type="NCBI Taxonomy" id="1316194"/>
    <lineage>
        <taxon>Eukaryota</taxon>
        <taxon>Fungi</taxon>
        <taxon>Dikarya</taxon>
        <taxon>Ascomycota</taxon>
        <taxon>Pezizomycotina</taxon>
        <taxon>Eurotiomycetes</taxon>
        <taxon>Eurotiomycetidae</taxon>
        <taxon>Eurotiales</taxon>
        <taxon>Aspergillaceae</taxon>
        <taxon>Penicillium</taxon>
    </lineage>
</organism>
<evidence type="ECO:0000256" key="1">
    <source>
        <dbReference type="SAM" id="SignalP"/>
    </source>
</evidence>